<evidence type="ECO:0000256" key="2">
    <source>
        <dbReference type="SAM" id="Phobius"/>
    </source>
</evidence>
<name>A0A922I1N8_DERFA</name>
<reference evidence="3" key="2">
    <citation type="submission" date="2020-06" db="EMBL/GenBank/DDBJ databases">
        <authorList>
            <person name="Ji K."/>
            <person name="Li J."/>
        </authorList>
    </citation>
    <scope>NUCLEOTIDE SEQUENCE</scope>
    <source>
        <strain evidence="3">JKM2019</strain>
        <tissue evidence="3">Whole body</tissue>
    </source>
</reference>
<proteinExistence type="predicted"/>
<reference evidence="3" key="3">
    <citation type="journal article" date="2021" name="World Allergy Organ. J.">
        <title>Chromosome-level assembly of Dermatophagoides farinae genome and transcriptome reveals two novel allergens Der f 37 and Der f 39.</title>
        <authorList>
            <person name="Chen J."/>
            <person name="Cai Z."/>
            <person name="Fan D."/>
            <person name="Hu J."/>
            <person name="Hou Y."/>
            <person name="He Y."/>
            <person name="Zhang Z."/>
            <person name="Zhao Z."/>
            <person name="Gao P."/>
            <person name="Hu W."/>
            <person name="Sun J."/>
            <person name="Li J."/>
            <person name="Ji K."/>
        </authorList>
    </citation>
    <scope>NUCLEOTIDE SEQUENCE</scope>
    <source>
        <strain evidence="3">JKM2019</strain>
    </source>
</reference>
<dbReference type="PANTHER" id="PTHR39948:SF1">
    <property type="entry name" value="GEO11419P1"/>
    <property type="match status" value="1"/>
</dbReference>
<keyword evidence="2" id="KW-1133">Transmembrane helix</keyword>
<dbReference type="Proteomes" id="UP000828236">
    <property type="component" value="Unassembled WGS sequence"/>
</dbReference>
<feature type="transmembrane region" description="Helical" evidence="2">
    <location>
        <begin position="12"/>
        <end position="36"/>
    </location>
</feature>
<dbReference type="AlphaFoldDB" id="A0A922I1N8"/>
<reference evidence="4" key="1">
    <citation type="submission" date="2013-05" db="EMBL/GenBank/DDBJ databases">
        <authorList>
            <person name="Yim A.K.Y."/>
            <person name="Chan T.F."/>
            <person name="Ji K.M."/>
            <person name="Liu X.Y."/>
            <person name="Zhou J.W."/>
            <person name="Li R.Q."/>
            <person name="Yang K.Y."/>
            <person name="Li J."/>
            <person name="Li M."/>
            <person name="Law P.T.W."/>
            <person name="Wu Y.L."/>
            <person name="Cai Z.L."/>
            <person name="Qin H."/>
            <person name="Bao Y."/>
            <person name="Leung R.K.K."/>
            <person name="Ng P.K.S."/>
            <person name="Zou J."/>
            <person name="Zhong X.J."/>
            <person name="Ran P.X."/>
            <person name="Zhong N.S."/>
            <person name="Liu Z.G."/>
            <person name="Tsui S.K.W."/>
        </authorList>
    </citation>
    <scope>NUCLEOTIDE SEQUENCE</scope>
    <source>
        <strain evidence="4">Derf</strain>
        <tissue evidence="4">Whole organism</tissue>
    </source>
</reference>
<evidence type="ECO:0000313" key="3">
    <source>
        <dbReference type="EMBL" id="KAH7641780.1"/>
    </source>
</evidence>
<dbReference type="Proteomes" id="UP000790347">
    <property type="component" value="Unassembled WGS sequence"/>
</dbReference>
<evidence type="ECO:0000313" key="4">
    <source>
        <dbReference type="EMBL" id="KAH9518223.1"/>
    </source>
</evidence>
<evidence type="ECO:0000313" key="5">
    <source>
        <dbReference type="Proteomes" id="UP000790347"/>
    </source>
</evidence>
<feature type="transmembrane region" description="Helical" evidence="2">
    <location>
        <begin position="173"/>
        <end position="197"/>
    </location>
</feature>
<reference evidence="4" key="4">
    <citation type="journal article" date="2022" name="Res Sq">
        <title>Comparative Genomics Reveals Insights into the Divergent Evolution of Astigmatic Mites and Household Pest Adaptations.</title>
        <authorList>
            <person name="Xiong Q."/>
            <person name="Wan A.T.-Y."/>
            <person name="Liu X.-Y."/>
            <person name="Fung C.S.-H."/>
            <person name="Xiao X."/>
            <person name="Malainual N."/>
            <person name="Hou J."/>
            <person name="Wang L."/>
            <person name="Wang M."/>
            <person name="Yang K."/>
            <person name="Cui Y."/>
            <person name="Leung E."/>
            <person name="Nong W."/>
            <person name="Shin S.-K."/>
            <person name="Au S."/>
            <person name="Jeong K.Y."/>
            <person name="Chew F.T."/>
            <person name="Hui J."/>
            <person name="Leung T.F."/>
            <person name="Tungtrongchitr A."/>
            <person name="Zhong N."/>
            <person name="Liu Z."/>
            <person name="Tsui S."/>
        </authorList>
    </citation>
    <scope>NUCLEOTIDE SEQUENCE</scope>
    <source>
        <strain evidence="4">Derf</strain>
        <tissue evidence="4">Whole organism</tissue>
    </source>
</reference>
<keyword evidence="2" id="KW-0812">Transmembrane</keyword>
<keyword evidence="2" id="KW-0472">Membrane</keyword>
<feature type="region of interest" description="Disordered" evidence="1">
    <location>
        <begin position="85"/>
        <end position="108"/>
    </location>
</feature>
<accession>A0A922I1N8</accession>
<keyword evidence="5" id="KW-1185">Reference proteome</keyword>
<organism evidence="4 5">
    <name type="scientific">Dermatophagoides farinae</name>
    <name type="common">American house dust mite</name>
    <dbReference type="NCBI Taxonomy" id="6954"/>
    <lineage>
        <taxon>Eukaryota</taxon>
        <taxon>Metazoa</taxon>
        <taxon>Ecdysozoa</taxon>
        <taxon>Arthropoda</taxon>
        <taxon>Chelicerata</taxon>
        <taxon>Arachnida</taxon>
        <taxon>Acari</taxon>
        <taxon>Acariformes</taxon>
        <taxon>Sarcoptiformes</taxon>
        <taxon>Astigmata</taxon>
        <taxon>Psoroptidia</taxon>
        <taxon>Analgoidea</taxon>
        <taxon>Pyroglyphidae</taxon>
        <taxon>Dermatophagoidinae</taxon>
        <taxon>Dermatophagoides</taxon>
    </lineage>
</organism>
<evidence type="ECO:0000256" key="1">
    <source>
        <dbReference type="SAM" id="MobiDB-lite"/>
    </source>
</evidence>
<dbReference type="PANTHER" id="PTHR39948">
    <property type="entry name" value="GEO11419P1"/>
    <property type="match status" value="1"/>
</dbReference>
<dbReference type="EMBL" id="ASGP02000003">
    <property type="protein sequence ID" value="KAH9518223.1"/>
    <property type="molecule type" value="Genomic_DNA"/>
</dbReference>
<sequence>MWSTLTRCLYSIGYLIILILIVIPISSLMTIIYVLVQPFQSCNLFPRLMNFLFYDFVQLPKICTAKIFNKKITLDRFDSPVFNSNSNNSNDDNDNNGNQVASSSTNADNHSISADFSNISANANETNRRNTPFVCHIPTPNNCSLAASSSGHQRNNIGLQNSDSPLTQCVWTFFWLAVLIFIAYPLGLIAGQFYLLISPLTNIDCCNRIHMGKLSSSLLWTMHLPLICSQNMITAKAMIDTI</sequence>
<dbReference type="EMBL" id="SDOV01000004">
    <property type="protein sequence ID" value="KAH7641780.1"/>
    <property type="molecule type" value="Genomic_DNA"/>
</dbReference>
<protein>
    <submittedName>
        <fullName evidence="4">Uncharacterized protein</fullName>
    </submittedName>
</protein>
<comment type="caution">
    <text evidence="4">The sequence shown here is derived from an EMBL/GenBank/DDBJ whole genome shotgun (WGS) entry which is preliminary data.</text>
</comment>
<feature type="compositionally biased region" description="Polar residues" evidence="1">
    <location>
        <begin position="97"/>
        <end position="108"/>
    </location>
</feature>
<gene>
    <name evidence="4" type="ORF">DERF_008814</name>
    <name evidence="3" type="ORF">HUG17_4825</name>
</gene>